<evidence type="ECO:0000313" key="2">
    <source>
        <dbReference type="EMBL" id="GAJ09759.1"/>
    </source>
</evidence>
<organism evidence="2">
    <name type="scientific">marine sediment metagenome</name>
    <dbReference type="NCBI Taxonomy" id="412755"/>
    <lineage>
        <taxon>unclassified sequences</taxon>
        <taxon>metagenomes</taxon>
        <taxon>ecological metagenomes</taxon>
    </lineage>
</organism>
<accession>X1TWW6</accession>
<dbReference type="InterPro" id="IPR001310">
    <property type="entry name" value="Histidine_triad_HIT"/>
</dbReference>
<dbReference type="PANTHER" id="PTHR23089">
    <property type="entry name" value="HISTIDINE TRIAD HIT PROTEIN"/>
    <property type="match status" value="1"/>
</dbReference>
<dbReference type="Gene3D" id="3.30.428.10">
    <property type="entry name" value="HIT-like"/>
    <property type="match status" value="1"/>
</dbReference>
<gene>
    <name evidence="2" type="ORF">S12H4_47340</name>
</gene>
<reference evidence="2" key="1">
    <citation type="journal article" date="2014" name="Front. Microbiol.">
        <title>High frequency of phylogenetically diverse reductive dehalogenase-homologous genes in deep subseafloor sedimentary metagenomes.</title>
        <authorList>
            <person name="Kawai M."/>
            <person name="Futagami T."/>
            <person name="Toyoda A."/>
            <person name="Takaki Y."/>
            <person name="Nishi S."/>
            <person name="Hori S."/>
            <person name="Arai W."/>
            <person name="Tsubouchi T."/>
            <person name="Morono Y."/>
            <person name="Uchiyama I."/>
            <person name="Ito T."/>
            <person name="Fujiyama A."/>
            <person name="Inagaki F."/>
            <person name="Takami H."/>
        </authorList>
    </citation>
    <scope>NUCLEOTIDE SEQUENCE</scope>
    <source>
        <strain evidence="2">Expedition CK06-06</strain>
    </source>
</reference>
<dbReference type="Pfam" id="PF11969">
    <property type="entry name" value="DcpS_C"/>
    <property type="match status" value="1"/>
</dbReference>
<name>X1TWW6_9ZZZZ</name>
<evidence type="ECO:0000259" key="1">
    <source>
        <dbReference type="PROSITE" id="PS51084"/>
    </source>
</evidence>
<dbReference type="InterPro" id="IPR011146">
    <property type="entry name" value="HIT-like"/>
</dbReference>
<sequence>MEDCLFCKISNKEIDSNIVFESDNVLIFKDISPKAPVHLLAVPKEHISSILEIDKLDSRLLKELMEAISRVAMEMRLDKEGFRVVVNTGSGAGESVNHLLNVSI</sequence>
<feature type="domain" description="HIT" evidence="1">
    <location>
        <begin position="5"/>
        <end position="104"/>
    </location>
</feature>
<dbReference type="PRINTS" id="PR00332">
    <property type="entry name" value="HISTRIAD"/>
</dbReference>
<dbReference type="InterPro" id="IPR036265">
    <property type="entry name" value="HIT-like_sf"/>
</dbReference>
<proteinExistence type="predicted"/>
<dbReference type="PROSITE" id="PS51084">
    <property type="entry name" value="HIT_2"/>
    <property type="match status" value="1"/>
</dbReference>
<dbReference type="EMBL" id="BARW01029464">
    <property type="protein sequence ID" value="GAJ09759.1"/>
    <property type="molecule type" value="Genomic_DNA"/>
</dbReference>
<dbReference type="SUPFAM" id="SSF54197">
    <property type="entry name" value="HIT-like"/>
    <property type="match status" value="1"/>
</dbReference>
<dbReference type="GO" id="GO:0003824">
    <property type="term" value="F:catalytic activity"/>
    <property type="evidence" value="ECO:0007669"/>
    <property type="project" value="InterPro"/>
</dbReference>
<protein>
    <recommendedName>
        <fullName evidence="1">HIT domain-containing protein</fullName>
    </recommendedName>
</protein>
<comment type="caution">
    <text evidence="2">The sequence shown here is derived from an EMBL/GenBank/DDBJ whole genome shotgun (WGS) entry which is preliminary data.</text>
</comment>
<dbReference type="AlphaFoldDB" id="X1TWW6"/>